<feature type="domain" description="Fatty acid hydroxylase" evidence="5">
    <location>
        <begin position="11"/>
        <end position="137"/>
    </location>
</feature>
<comment type="caution">
    <text evidence="6">The sequence shown here is derived from an EMBL/GenBank/DDBJ whole genome shotgun (WGS) entry which is preliminary data.</text>
</comment>
<dbReference type="EMBL" id="BSNK01000001">
    <property type="protein sequence ID" value="GLQ23346.1"/>
    <property type="molecule type" value="Genomic_DNA"/>
</dbReference>
<feature type="transmembrane region" description="Helical" evidence="4">
    <location>
        <begin position="75"/>
        <end position="93"/>
    </location>
</feature>
<feature type="transmembrane region" description="Helical" evidence="4">
    <location>
        <begin position="52"/>
        <end position="69"/>
    </location>
</feature>
<organism evidence="6 7">
    <name type="scientific">Algimonas ampicilliniresistens</name>
    <dbReference type="NCBI Taxonomy" id="1298735"/>
    <lineage>
        <taxon>Bacteria</taxon>
        <taxon>Pseudomonadati</taxon>
        <taxon>Pseudomonadota</taxon>
        <taxon>Alphaproteobacteria</taxon>
        <taxon>Maricaulales</taxon>
        <taxon>Robiginitomaculaceae</taxon>
        <taxon>Algimonas</taxon>
    </lineage>
</organism>
<evidence type="ECO:0000313" key="7">
    <source>
        <dbReference type="Proteomes" id="UP001161391"/>
    </source>
</evidence>
<dbReference type="Proteomes" id="UP001161391">
    <property type="component" value="Unassembled WGS sequence"/>
</dbReference>
<evidence type="ECO:0000256" key="1">
    <source>
        <dbReference type="ARBA" id="ARBA00009324"/>
    </source>
</evidence>
<accession>A0ABQ5V9T6</accession>
<keyword evidence="7" id="KW-1185">Reference proteome</keyword>
<evidence type="ECO:0000256" key="3">
    <source>
        <dbReference type="ARBA" id="ARBA00023002"/>
    </source>
</evidence>
<evidence type="ECO:0000313" key="6">
    <source>
        <dbReference type="EMBL" id="GLQ23346.1"/>
    </source>
</evidence>
<feature type="transmembrane region" description="Helical" evidence="4">
    <location>
        <begin position="6"/>
        <end position="24"/>
    </location>
</feature>
<evidence type="ECO:0000256" key="4">
    <source>
        <dbReference type="SAM" id="Phobius"/>
    </source>
</evidence>
<keyword evidence="4" id="KW-0472">Membrane</keyword>
<name>A0ABQ5V9T6_9PROT</name>
<sequence>MSVWSAIAITLVSVVGMEIFAWAIHKYVMHGAGWGWHESHHKETEGPFETNDLYAVCFSVIAAGLFIAGSLWSETLWFIALGLTIYGLLYAFVHDGLVHQRWPFFVKTRGRYMKRLVQAHRLHHAVHTRDGAVSFGFLWAEDVRKLKAKLKAGSTDRT</sequence>
<keyword evidence="3" id="KW-0560">Oxidoreductase</keyword>
<dbReference type="InterPro" id="IPR006694">
    <property type="entry name" value="Fatty_acid_hydroxylase"/>
</dbReference>
<dbReference type="PANTHER" id="PTHR31899:SF9">
    <property type="entry name" value="BETA-CAROTENE 3-HYDROXYLASE 1, CHLOROPLASTIC"/>
    <property type="match status" value="1"/>
</dbReference>
<comment type="similarity">
    <text evidence="1">Belongs to the sterol desaturase family.</text>
</comment>
<proteinExistence type="inferred from homology"/>
<evidence type="ECO:0000256" key="2">
    <source>
        <dbReference type="ARBA" id="ARBA00022746"/>
    </source>
</evidence>
<gene>
    <name evidence="6" type="primary">crtZ</name>
    <name evidence="6" type="ORF">GCM10007853_12200</name>
</gene>
<keyword evidence="4" id="KW-0812">Transmembrane</keyword>
<evidence type="ECO:0000259" key="5">
    <source>
        <dbReference type="Pfam" id="PF04116"/>
    </source>
</evidence>
<reference evidence="6" key="2">
    <citation type="submission" date="2023-01" db="EMBL/GenBank/DDBJ databases">
        <title>Draft genome sequence of Algimonas ampicilliniresistens strain NBRC 108219.</title>
        <authorList>
            <person name="Sun Q."/>
            <person name="Mori K."/>
        </authorList>
    </citation>
    <scope>NUCLEOTIDE SEQUENCE</scope>
    <source>
        <strain evidence="6">NBRC 108219</strain>
    </source>
</reference>
<dbReference type="RefSeq" id="WP_284388677.1">
    <property type="nucleotide sequence ID" value="NZ_BSNK01000001.1"/>
</dbReference>
<dbReference type="Pfam" id="PF04116">
    <property type="entry name" value="FA_hydroxylase"/>
    <property type="match status" value="1"/>
</dbReference>
<keyword evidence="2" id="KW-0125">Carotenoid biosynthesis</keyword>
<dbReference type="PANTHER" id="PTHR31899">
    <property type="entry name" value="BETA-CAROTENE 3-HYDROXYLASE 1, CHLOROPLASTIC"/>
    <property type="match status" value="1"/>
</dbReference>
<dbReference type="InterPro" id="IPR045019">
    <property type="entry name" value="BETA-OHASE-like"/>
</dbReference>
<reference evidence="6" key="1">
    <citation type="journal article" date="2014" name="Int. J. Syst. Evol. Microbiol.">
        <title>Complete genome of a new Firmicutes species belonging to the dominant human colonic microbiota ('Ruminococcus bicirculans') reveals two chromosomes and a selective capacity to utilize plant glucans.</title>
        <authorList>
            <consortium name="NISC Comparative Sequencing Program"/>
            <person name="Wegmann U."/>
            <person name="Louis P."/>
            <person name="Goesmann A."/>
            <person name="Henrissat B."/>
            <person name="Duncan S.H."/>
            <person name="Flint H.J."/>
        </authorList>
    </citation>
    <scope>NUCLEOTIDE SEQUENCE</scope>
    <source>
        <strain evidence="6">NBRC 108219</strain>
    </source>
</reference>
<protein>
    <submittedName>
        <fullName evidence="6">Beta-carotene hydroxylase</fullName>
    </submittedName>
</protein>
<keyword evidence="4" id="KW-1133">Transmembrane helix</keyword>